<name>A0A9X3IXE4_9BACT</name>
<dbReference type="RefSeq" id="WP_267768666.1">
    <property type="nucleotide sequence ID" value="NZ_JAPNKE010000002.1"/>
</dbReference>
<dbReference type="Proteomes" id="UP001150924">
    <property type="component" value="Unassembled WGS sequence"/>
</dbReference>
<evidence type="ECO:0000313" key="1">
    <source>
        <dbReference type="EMBL" id="MCY1006464.1"/>
    </source>
</evidence>
<organism evidence="1 2">
    <name type="scientific">Nannocystis pusilla</name>
    <dbReference type="NCBI Taxonomy" id="889268"/>
    <lineage>
        <taxon>Bacteria</taxon>
        <taxon>Pseudomonadati</taxon>
        <taxon>Myxococcota</taxon>
        <taxon>Polyangia</taxon>
        <taxon>Nannocystales</taxon>
        <taxon>Nannocystaceae</taxon>
        <taxon>Nannocystis</taxon>
    </lineage>
</organism>
<keyword evidence="2" id="KW-1185">Reference proteome</keyword>
<reference evidence="1" key="1">
    <citation type="submission" date="2022-11" db="EMBL/GenBank/DDBJ databases">
        <title>Minimal conservation of predation-associated metabolite biosynthetic gene clusters underscores biosynthetic potential of Myxococcota including descriptions for ten novel species: Archangium lansinium sp. nov., Myxococcus landrumus sp. nov., Nannocystis bai.</title>
        <authorList>
            <person name="Ahearne A."/>
            <person name="Stevens C."/>
            <person name="Phillips K."/>
        </authorList>
    </citation>
    <scope>NUCLEOTIDE SEQUENCE</scope>
    <source>
        <strain evidence="1">Na p29</strain>
    </source>
</reference>
<evidence type="ECO:0000313" key="2">
    <source>
        <dbReference type="Proteomes" id="UP001150924"/>
    </source>
</evidence>
<dbReference type="EMBL" id="JAPNKE010000002">
    <property type="protein sequence ID" value="MCY1006464.1"/>
    <property type="molecule type" value="Genomic_DNA"/>
</dbReference>
<dbReference type="AlphaFoldDB" id="A0A9X3IXE4"/>
<gene>
    <name evidence="1" type="ORF">OV079_13020</name>
</gene>
<sequence length="78" mass="9244">MQIETDEIYLTDSAHRHFGIVEAYRMYRENPREFPRFSPSVDFLVEIYNLDRTGEKELFSELNSKQKKISAAKQKSLT</sequence>
<comment type="caution">
    <text evidence="1">The sequence shown here is derived from an EMBL/GenBank/DDBJ whole genome shotgun (WGS) entry which is preliminary data.</text>
</comment>
<proteinExistence type="predicted"/>
<protein>
    <submittedName>
        <fullName evidence="1">Uncharacterized protein</fullName>
    </submittedName>
</protein>
<accession>A0A9X3IXE4</accession>